<name>A0ACB8U323_9APHY</name>
<proteinExistence type="predicted"/>
<reference evidence="1" key="1">
    <citation type="journal article" date="2021" name="Environ. Microbiol.">
        <title>Gene family expansions and transcriptome signatures uncover fungal adaptations to wood decay.</title>
        <authorList>
            <person name="Hage H."/>
            <person name="Miyauchi S."/>
            <person name="Viragh M."/>
            <person name="Drula E."/>
            <person name="Min B."/>
            <person name="Chaduli D."/>
            <person name="Navarro D."/>
            <person name="Favel A."/>
            <person name="Norest M."/>
            <person name="Lesage-Meessen L."/>
            <person name="Balint B."/>
            <person name="Merenyi Z."/>
            <person name="de Eugenio L."/>
            <person name="Morin E."/>
            <person name="Martinez A.T."/>
            <person name="Baldrian P."/>
            <person name="Stursova M."/>
            <person name="Martinez M.J."/>
            <person name="Novotny C."/>
            <person name="Magnuson J.K."/>
            <person name="Spatafora J.W."/>
            <person name="Maurice S."/>
            <person name="Pangilinan J."/>
            <person name="Andreopoulos W."/>
            <person name="LaButti K."/>
            <person name="Hundley H."/>
            <person name="Na H."/>
            <person name="Kuo A."/>
            <person name="Barry K."/>
            <person name="Lipzen A."/>
            <person name="Henrissat B."/>
            <person name="Riley R."/>
            <person name="Ahrendt S."/>
            <person name="Nagy L.G."/>
            <person name="Grigoriev I.V."/>
            <person name="Martin F."/>
            <person name="Rosso M.N."/>
        </authorList>
    </citation>
    <scope>NUCLEOTIDE SEQUENCE</scope>
    <source>
        <strain evidence="1">CBS 384.51</strain>
    </source>
</reference>
<protein>
    <submittedName>
        <fullName evidence="1">Uncharacterized protein</fullName>
    </submittedName>
</protein>
<dbReference type="EMBL" id="MU274912">
    <property type="protein sequence ID" value="KAI0088753.1"/>
    <property type="molecule type" value="Genomic_DNA"/>
</dbReference>
<organism evidence="1 2">
    <name type="scientific">Irpex rosettiformis</name>
    <dbReference type="NCBI Taxonomy" id="378272"/>
    <lineage>
        <taxon>Eukaryota</taxon>
        <taxon>Fungi</taxon>
        <taxon>Dikarya</taxon>
        <taxon>Basidiomycota</taxon>
        <taxon>Agaricomycotina</taxon>
        <taxon>Agaricomycetes</taxon>
        <taxon>Polyporales</taxon>
        <taxon>Irpicaceae</taxon>
        <taxon>Irpex</taxon>
    </lineage>
</organism>
<sequence>MSIEDGQYQIFSAADNLPIGRPLAEDKSLLPKQVVTLPPGTAPTRPWDVLKNPNGTFTLKVAGAPTAEVDDKLFAILLDSPPPTEWRLTPVERNGPDAYIVTTSDGAKGWVVPDVKPESQIVIRPLIVGPSEPPFYPPTEVFIFKRLEHESGIVGLE</sequence>
<evidence type="ECO:0000313" key="2">
    <source>
        <dbReference type="Proteomes" id="UP001055072"/>
    </source>
</evidence>
<dbReference type="Proteomes" id="UP001055072">
    <property type="component" value="Unassembled WGS sequence"/>
</dbReference>
<keyword evidence="2" id="KW-1185">Reference proteome</keyword>
<gene>
    <name evidence="1" type="ORF">BDY19DRAFT_144265</name>
</gene>
<comment type="caution">
    <text evidence="1">The sequence shown here is derived from an EMBL/GenBank/DDBJ whole genome shotgun (WGS) entry which is preliminary data.</text>
</comment>
<accession>A0ACB8U323</accession>
<evidence type="ECO:0000313" key="1">
    <source>
        <dbReference type="EMBL" id="KAI0088753.1"/>
    </source>
</evidence>